<dbReference type="Gene3D" id="3.30.70.1450">
    <property type="entry name" value="Regulator of K+ conductance, C-terminal domain"/>
    <property type="match status" value="2"/>
</dbReference>
<sequence length="591" mass="64204">MTFEIAFVLFVVLGMLVCLMKEIARPDFIVFFALAALIISGVLTPADALRGFSNEGMLTVALLFIVAGAVKQSGVLNQIISSSLGSGRSPRRSLLQMMFPMAGLSAFLNNTPIVVMFTPVVRKWCIEKNISPSKFLIPLSYATIFGGTLTLIGTSTNLVIHGFMLEQGLDGFSMFQLAIVALPAGFIGIIYMAIIGYKLLPERKTSKQSFEESSREYLAEAYVEPNSPLIGKTIEAAGLRNLNGLYLIELMRRGERIASVPSYIKLNENDKLIFTGVLSTIVELQNIKGLRVSTGTNLKLEDLQNGSAKLVEGVVSHQSSLVQKTVKETKFRSKYGAGVVAVHRNDERINNKVGDINLKPGDTLLLLTNKDFENRWSSSSDFYLISPIKEADVIDPRKSIIAMVTLLSMILLAAFNILPMFKSALLAVIVLFLTKTITFVGARKYIQFDVLLLIACAIGVGIALEQSGAASLIASYFIKISKGAGIIGAIIVVYLLTTIFTEIITNNAAAVLMVPISLAIANQLSVDPMAFFVAIAIAASASFATPIGYQCNLIVYGPGGYRFSDYLKIGIPLNIMYLIVTVVIVNFVWVI</sequence>
<organism evidence="9 10">
    <name type="scientific">Anaerobacillus alkalilacustris</name>
    <dbReference type="NCBI Taxonomy" id="393763"/>
    <lineage>
        <taxon>Bacteria</taxon>
        <taxon>Bacillati</taxon>
        <taxon>Bacillota</taxon>
        <taxon>Bacilli</taxon>
        <taxon>Bacillales</taxon>
        <taxon>Bacillaceae</taxon>
        <taxon>Anaerobacillus</taxon>
    </lineage>
</organism>
<feature type="domain" description="RCK C-terminal" evidence="8">
    <location>
        <begin position="205"/>
        <end position="290"/>
    </location>
</feature>
<evidence type="ECO:0000259" key="8">
    <source>
        <dbReference type="PROSITE" id="PS51202"/>
    </source>
</evidence>
<keyword evidence="5 7" id="KW-1133">Transmembrane helix</keyword>
<dbReference type="SUPFAM" id="SSF116726">
    <property type="entry name" value="TrkA C-terminal domain-like"/>
    <property type="match status" value="2"/>
</dbReference>
<evidence type="ECO:0000256" key="5">
    <source>
        <dbReference type="ARBA" id="ARBA00022989"/>
    </source>
</evidence>
<dbReference type="Proteomes" id="UP000179524">
    <property type="component" value="Unassembled WGS sequence"/>
</dbReference>
<dbReference type="GO" id="GO:0008324">
    <property type="term" value="F:monoatomic cation transmembrane transporter activity"/>
    <property type="evidence" value="ECO:0007669"/>
    <property type="project" value="InterPro"/>
</dbReference>
<evidence type="ECO:0000313" key="10">
    <source>
        <dbReference type="Proteomes" id="UP000179524"/>
    </source>
</evidence>
<dbReference type="InterPro" id="IPR051679">
    <property type="entry name" value="DASS-Related_Transporters"/>
</dbReference>
<feature type="transmembrane region" description="Helical" evidence="7">
    <location>
        <begin position="56"/>
        <end position="74"/>
    </location>
</feature>
<dbReference type="EMBL" id="MLQR01000020">
    <property type="protein sequence ID" value="OIJ14331.1"/>
    <property type="molecule type" value="Genomic_DNA"/>
</dbReference>
<gene>
    <name evidence="9" type="ORF">BKP37_08255</name>
</gene>
<dbReference type="AlphaFoldDB" id="A0A1S2LPC3"/>
<keyword evidence="6 7" id="KW-0472">Membrane</keyword>
<feature type="transmembrane region" description="Helical" evidence="7">
    <location>
        <begin position="139"/>
        <end position="163"/>
    </location>
</feature>
<comment type="caution">
    <text evidence="9">The sequence shown here is derived from an EMBL/GenBank/DDBJ whole genome shotgun (WGS) entry which is preliminary data.</text>
</comment>
<dbReference type="Pfam" id="PF02080">
    <property type="entry name" value="TrkA_C"/>
    <property type="match status" value="2"/>
</dbReference>
<protein>
    <submittedName>
        <fullName evidence="9">SLC13 family permease</fullName>
    </submittedName>
</protein>
<feature type="domain" description="RCK C-terminal" evidence="8">
    <location>
        <begin position="298"/>
        <end position="382"/>
    </location>
</feature>
<dbReference type="InterPro" id="IPR004680">
    <property type="entry name" value="Cit_transptr-like_dom"/>
</dbReference>
<dbReference type="PROSITE" id="PS51202">
    <property type="entry name" value="RCK_C"/>
    <property type="match status" value="2"/>
</dbReference>
<evidence type="ECO:0000256" key="2">
    <source>
        <dbReference type="ARBA" id="ARBA00022448"/>
    </source>
</evidence>
<dbReference type="RefSeq" id="WP_071309133.1">
    <property type="nucleotide sequence ID" value="NZ_MLQR01000020.1"/>
</dbReference>
<evidence type="ECO:0000256" key="3">
    <source>
        <dbReference type="ARBA" id="ARBA00022692"/>
    </source>
</evidence>
<keyword evidence="2" id="KW-0813">Transport</keyword>
<evidence type="ECO:0000256" key="6">
    <source>
        <dbReference type="ARBA" id="ARBA00023136"/>
    </source>
</evidence>
<feature type="transmembrane region" description="Helical" evidence="7">
    <location>
        <begin position="569"/>
        <end position="590"/>
    </location>
</feature>
<dbReference type="GO" id="GO:0006813">
    <property type="term" value="P:potassium ion transport"/>
    <property type="evidence" value="ECO:0007669"/>
    <property type="project" value="InterPro"/>
</dbReference>
<evidence type="ECO:0000256" key="7">
    <source>
        <dbReference type="SAM" id="Phobius"/>
    </source>
</evidence>
<name>A0A1S2LPC3_9BACI</name>
<dbReference type="PANTHER" id="PTHR43652:SF2">
    <property type="entry name" value="BASIC AMINO ACID ANTIPORTER YFCC-RELATED"/>
    <property type="match status" value="1"/>
</dbReference>
<dbReference type="FunFam" id="3.30.70.1450:FF:000009">
    <property type="entry name" value="SLC13 family permease"/>
    <property type="match status" value="1"/>
</dbReference>
<proteinExistence type="predicted"/>
<evidence type="ECO:0000256" key="4">
    <source>
        <dbReference type="ARBA" id="ARBA00022737"/>
    </source>
</evidence>
<dbReference type="InterPro" id="IPR006037">
    <property type="entry name" value="RCK_C"/>
</dbReference>
<dbReference type="GO" id="GO:0005886">
    <property type="term" value="C:plasma membrane"/>
    <property type="evidence" value="ECO:0007669"/>
    <property type="project" value="TreeGrafter"/>
</dbReference>
<evidence type="ECO:0000313" key="9">
    <source>
        <dbReference type="EMBL" id="OIJ14331.1"/>
    </source>
</evidence>
<feature type="transmembrane region" description="Helical" evidence="7">
    <location>
        <begin position="94"/>
        <end position="118"/>
    </location>
</feature>
<accession>A0A1S2LPC3</accession>
<keyword evidence="10" id="KW-1185">Reference proteome</keyword>
<comment type="subcellular location">
    <subcellularLocation>
        <location evidence="1">Membrane</location>
        <topology evidence="1">Multi-pass membrane protein</topology>
    </subcellularLocation>
</comment>
<dbReference type="InterPro" id="IPR036721">
    <property type="entry name" value="RCK_C_sf"/>
</dbReference>
<feature type="transmembrane region" description="Helical" evidence="7">
    <location>
        <begin position="175"/>
        <end position="200"/>
    </location>
</feature>
<dbReference type="PANTHER" id="PTHR43652">
    <property type="entry name" value="BASIC AMINO ACID ANTIPORTER YFCC-RELATED"/>
    <property type="match status" value="1"/>
</dbReference>
<reference evidence="9 10" key="1">
    <citation type="submission" date="2016-10" db="EMBL/GenBank/DDBJ databases">
        <title>Draft genome sequences of four alkaliphilic bacteria belonging to the Anaerobacillus genus.</title>
        <authorList>
            <person name="Bassil N.M."/>
            <person name="Lloyd J.R."/>
        </authorList>
    </citation>
    <scope>NUCLEOTIDE SEQUENCE [LARGE SCALE GENOMIC DNA]</scope>
    <source>
        <strain evidence="9 10">DSM 18345</strain>
    </source>
</reference>
<feature type="transmembrane region" description="Helical" evidence="7">
    <location>
        <begin position="529"/>
        <end position="549"/>
    </location>
</feature>
<dbReference type="InterPro" id="IPR031312">
    <property type="entry name" value="Na/sul_symport_CS"/>
</dbReference>
<keyword evidence="4" id="KW-0677">Repeat</keyword>
<feature type="transmembrane region" description="Helical" evidence="7">
    <location>
        <begin position="30"/>
        <end position="49"/>
    </location>
</feature>
<keyword evidence="3 7" id="KW-0812">Transmembrane</keyword>
<evidence type="ECO:0000256" key="1">
    <source>
        <dbReference type="ARBA" id="ARBA00004141"/>
    </source>
</evidence>
<dbReference type="Pfam" id="PF03600">
    <property type="entry name" value="CitMHS"/>
    <property type="match status" value="1"/>
</dbReference>
<feature type="transmembrane region" description="Helical" evidence="7">
    <location>
        <begin position="445"/>
        <end position="464"/>
    </location>
</feature>
<feature type="transmembrane region" description="Helical" evidence="7">
    <location>
        <begin position="406"/>
        <end position="433"/>
    </location>
</feature>
<dbReference type="PROSITE" id="PS01271">
    <property type="entry name" value="NA_SULFATE"/>
    <property type="match status" value="1"/>
</dbReference>
<dbReference type="OrthoDB" id="9765532at2"/>
<feature type="transmembrane region" description="Helical" evidence="7">
    <location>
        <begin position="476"/>
        <end position="497"/>
    </location>
</feature>